<keyword evidence="2" id="KW-0812">Transmembrane</keyword>
<dbReference type="Proteomes" id="UP000184363">
    <property type="component" value="Unassembled WGS sequence"/>
</dbReference>
<reference evidence="3 4" key="1">
    <citation type="submission" date="2016-11" db="EMBL/GenBank/DDBJ databases">
        <authorList>
            <person name="Jaros S."/>
            <person name="Januszkiewicz K."/>
            <person name="Wedrychowicz H."/>
        </authorList>
    </citation>
    <scope>NUCLEOTIDE SEQUENCE [LARGE SCALE GENOMIC DNA]</scope>
    <source>
        <strain evidence="3 4">DSM 43832</strain>
    </source>
</reference>
<organism evidence="3 4">
    <name type="scientific">Pseudonocardia thermophila</name>
    <dbReference type="NCBI Taxonomy" id="1848"/>
    <lineage>
        <taxon>Bacteria</taxon>
        <taxon>Bacillati</taxon>
        <taxon>Actinomycetota</taxon>
        <taxon>Actinomycetes</taxon>
        <taxon>Pseudonocardiales</taxon>
        <taxon>Pseudonocardiaceae</taxon>
        <taxon>Pseudonocardia</taxon>
    </lineage>
</organism>
<keyword evidence="2" id="KW-0472">Membrane</keyword>
<evidence type="ECO:0000256" key="1">
    <source>
        <dbReference type="SAM" id="MobiDB-lite"/>
    </source>
</evidence>
<dbReference type="STRING" id="1848.SAMN05443637_10586"/>
<dbReference type="EMBL" id="FRAP01000005">
    <property type="protein sequence ID" value="SHK34109.1"/>
    <property type="molecule type" value="Genomic_DNA"/>
</dbReference>
<feature type="region of interest" description="Disordered" evidence="1">
    <location>
        <begin position="1"/>
        <end position="23"/>
    </location>
</feature>
<accession>A0A1M6RNT1</accession>
<feature type="transmembrane region" description="Helical" evidence="2">
    <location>
        <begin position="136"/>
        <end position="157"/>
    </location>
</feature>
<proteinExistence type="predicted"/>
<dbReference type="AlphaFoldDB" id="A0A1M6RNT1"/>
<name>A0A1M6RNT1_PSETH</name>
<evidence type="ECO:0000313" key="3">
    <source>
        <dbReference type="EMBL" id="SHK34109.1"/>
    </source>
</evidence>
<dbReference type="InterPro" id="IPR045713">
    <property type="entry name" value="DUF6069"/>
</dbReference>
<feature type="transmembrane region" description="Helical" evidence="2">
    <location>
        <begin position="104"/>
        <end position="124"/>
    </location>
</feature>
<feature type="transmembrane region" description="Helical" evidence="2">
    <location>
        <begin position="33"/>
        <end position="55"/>
    </location>
</feature>
<keyword evidence="4" id="KW-1185">Reference proteome</keyword>
<dbReference type="RefSeq" id="WP_084754592.1">
    <property type="nucleotide sequence ID" value="NZ_FRAP01000005.1"/>
</dbReference>
<protein>
    <submittedName>
        <fullName evidence="3">Uncharacterized protein</fullName>
    </submittedName>
</protein>
<feature type="transmembrane region" description="Helical" evidence="2">
    <location>
        <begin position="76"/>
        <end position="98"/>
    </location>
</feature>
<gene>
    <name evidence="3" type="ORF">SAMN05443637_10586</name>
</gene>
<keyword evidence="2" id="KW-1133">Transmembrane helix</keyword>
<dbReference type="OrthoDB" id="4868427at2"/>
<evidence type="ECO:0000256" key="2">
    <source>
        <dbReference type="SAM" id="Phobius"/>
    </source>
</evidence>
<sequence>MAGYDDQTKRIGDGGWPPAGRPASTPQINVARLWSGGVATAVVAALIGLVGLLIVRVLLQTVPGAANAAEFNDSGAIFICSTAAVAALVATGLVHLLLGTPRPLAYFGWIVGLLTAIAVVVPFLSSRQILTSVALAVIHLVIGIAIGSLVTGAAAAATRRPPVRSGYDQGWDDRRY</sequence>
<dbReference type="Pfam" id="PF19545">
    <property type="entry name" value="DUF6069"/>
    <property type="match status" value="1"/>
</dbReference>
<evidence type="ECO:0000313" key="4">
    <source>
        <dbReference type="Proteomes" id="UP000184363"/>
    </source>
</evidence>
<feature type="compositionally biased region" description="Basic and acidic residues" evidence="1">
    <location>
        <begin position="1"/>
        <end position="12"/>
    </location>
</feature>